<reference evidence="2" key="2">
    <citation type="submission" date="2017-12" db="EMBL/GenBank/DDBJ databases">
        <title>Genome sequence of the Bar-tailed Godwit (Limosa lapponica baueri).</title>
        <authorList>
            <person name="Lima N.C.B."/>
            <person name="Parody-Merino A.M."/>
            <person name="Battley P.F."/>
            <person name="Fidler A.E."/>
            <person name="Prosdocimi F."/>
        </authorList>
    </citation>
    <scope>NUCLEOTIDE SEQUENCE [LARGE SCALE GENOMIC DNA]</scope>
</reference>
<sequence length="164" mass="18758">MVISGTWLKCLLLHLLSLKRKPARWVALYPTCKAFKAVTPFLTTCATICQKLIVAASVSQQCALVAKKANGILGGIKKSVASRSREVILSLCSALVRPHLEHCVQFWGLQFKKDRELLDRVQWRDMKMIKRPEHLSDKERLRHLGLFSWRRAEREGTSSMFINI</sequence>
<dbReference type="PANTHER" id="PTHR33332">
    <property type="entry name" value="REVERSE TRANSCRIPTASE DOMAIN-CONTAINING PROTEIN"/>
    <property type="match status" value="1"/>
</dbReference>
<evidence type="ECO:0000313" key="1">
    <source>
        <dbReference type="EMBL" id="PKU27330.1"/>
    </source>
</evidence>
<dbReference type="Proteomes" id="UP000233556">
    <property type="component" value="Unassembled WGS sequence"/>
</dbReference>
<dbReference type="EMBL" id="KZ528526">
    <property type="protein sequence ID" value="PKU27330.1"/>
    <property type="molecule type" value="Genomic_DNA"/>
</dbReference>
<dbReference type="AlphaFoldDB" id="A0A2I0T0K1"/>
<protein>
    <submittedName>
        <fullName evidence="1">Uncharacterized protein</fullName>
    </submittedName>
</protein>
<dbReference type="OrthoDB" id="6758853at2759"/>
<proteinExistence type="predicted"/>
<reference evidence="2" key="1">
    <citation type="submission" date="2017-11" db="EMBL/GenBank/DDBJ databases">
        <authorList>
            <person name="Lima N.C."/>
            <person name="Parody-Merino A.M."/>
            <person name="Battley P.F."/>
            <person name="Fidler A.E."/>
            <person name="Prosdocimi F."/>
        </authorList>
    </citation>
    <scope>NUCLEOTIDE SEQUENCE [LARGE SCALE GENOMIC DNA]</scope>
</reference>
<accession>A0A2I0T0K1</accession>
<keyword evidence="2" id="KW-1185">Reference proteome</keyword>
<gene>
    <name evidence="1" type="ORF">llap_22366</name>
</gene>
<evidence type="ECO:0000313" key="2">
    <source>
        <dbReference type="Proteomes" id="UP000233556"/>
    </source>
</evidence>
<name>A0A2I0T0K1_LIMLA</name>
<organism evidence="1 2">
    <name type="scientific">Limosa lapponica baueri</name>
    <dbReference type="NCBI Taxonomy" id="1758121"/>
    <lineage>
        <taxon>Eukaryota</taxon>
        <taxon>Metazoa</taxon>
        <taxon>Chordata</taxon>
        <taxon>Craniata</taxon>
        <taxon>Vertebrata</taxon>
        <taxon>Euteleostomi</taxon>
        <taxon>Archelosauria</taxon>
        <taxon>Archosauria</taxon>
        <taxon>Dinosauria</taxon>
        <taxon>Saurischia</taxon>
        <taxon>Theropoda</taxon>
        <taxon>Coelurosauria</taxon>
        <taxon>Aves</taxon>
        <taxon>Neognathae</taxon>
        <taxon>Neoaves</taxon>
        <taxon>Charadriiformes</taxon>
        <taxon>Scolopacidae</taxon>
        <taxon>Limosa</taxon>
    </lineage>
</organism>